<dbReference type="AlphaFoldDB" id="A0A9X2AY19"/>
<sequence length="37" mass="4144">MTTSGTILTICLRVIRNAWHFCYALRLVFKVVCGSIG</sequence>
<proteinExistence type="predicted"/>
<dbReference type="EMBL" id="JAJNNZ010000036">
    <property type="protein sequence ID" value="MCJ2378985.1"/>
    <property type="molecule type" value="Genomic_DNA"/>
</dbReference>
<accession>A0A9X2AY19</accession>
<evidence type="ECO:0000313" key="1">
    <source>
        <dbReference type="EMBL" id="MCJ2378985.1"/>
    </source>
</evidence>
<comment type="caution">
    <text evidence="1">The sequence shown here is derived from an EMBL/GenBank/DDBJ whole genome shotgun (WGS) entry which is preliminary data.</text>
</comment>
<dbReference type="AntiFam" id="ANF00277">
    <property type="entry name" value="Spurious ORF (formerly Pfam entry PF11665)"/>
</dbReference>
<name>A0A9X2AY19_9VIBR</name>
<reference evidence="1" key="1">
    <citation type="submission" date="2021-11" db="EMBL/GenBank/DDBJ databases">
        <title>Vibrio ZSDE26 sp. nov. and Vibrio ZSDZ34 sp. nov., isolated from coastal seawater in Qingdao.</title>
        <authorList>
            <person name="Zhang P."/>
        </authorList>
    </citation>
    <scope>NUCLEOTIDE SEQUENCE</scope>
    <source>
        <strain evidence="1">ZSDZ34</strain>
    </source>
</reference>
<protein>
    <submittedName>
        <fullName evidence="1">DUF3265 domain-containing protein</fullName>
    </submittedName>
</protein>
<dbReference type="Proteomes" id="UP001139488">
    <property type="component" value="Unassembled WGS sequence"/>
</dbReference>
<gene>
    <name evidence="1" type="ORF">LNL84_19525</name>
</gene>
<organism evidence="1 2">
    <name type="scientific">Vibrio gelatinilyticus</name>
    <dbReference type="NCBI Taxonomy" id="2893468"/>
    <lineage>
        <taxon>Bacteria</taxon>
        <taxon>Pseudomonadati</taxon>
        <taxon>Pseudomonadota</taxon>
        <taxon>Gammaproteobacteria</taxon>
        <taxon>Vibrionales</taxon>
        <taxon>Vibrionaceae</taxon>
        <taxon>Vibrio</taxon>
    </lineage>
</organism>
<feature type="non-terminal residue" evidence="1">
    <location>
        <position position="37"/>
    </location>
</feature>
<evidence type="ECO:0000313" key="2">
    <source>
        <dbReference type="Proteomes" id="UP001139488"/>
    </source>
</evidence>
<keyword evidence="2" id="KW-1185">Reference proteome</keyword>